<name>A0A7F5RHE6_AGRPL</name>
<protein>
    <submittedName>
        <fullName evidence="3">Uncharacterized protein C7orf50 homolog</fullName>
    </submittedName>
</protein>
<evidence type="ECO:0000259" key="1">
    <source>
        <dbReference type="Pfam" id="PF10180"/>
    </source>
</evidence>
<dbReference type="InParanoid" id="A0A7F5RHE6"/>
<dbReference type="KEGG" id="apln:112906048"/>
<dbReference type="AlphaFoldDB" id="A0A7F5RHE6"/>
<evidence type="ECO:0000313" key="2">
    <source>
        <dbReference type="Proteomes" id="UP000192223"/>
    </source>
</evidence>
<dbReference type="GeneID" id="112906048"/>
<dbReference type="InterPro" id="IPR019327">
    <property type="entry name" value="WKF"/>
</dbReference>
<organism evidence="2 3">
    <name type="scientific">Agrilus planipennis</name>
    <name type="common">Emerald ash borer</name>
    <name type="synonym">Agrilus marcopoli</name>
    <dbReference type="NCBI Taxonomy" id="224129"/>
    <lineage>
        <taxon>Eukaryota</taxon>
        <taxon>Metazoa</taxon>
        <taxon>Ecdysozoa</taxon>
        <taxon>Arthropoda</taxon>
        <taxon>Hexapoda</taxon>
        <taxon>Insecta</taxon>
        <taxon>Pterygota</taxon>
        <taxon>Neoptera</taxon>
        <taxon>Endopterygota</taxon>
        <taxon>Coleoptera</taxon>
        <taxon>Polyphaga</taxon>
        <taxon>Elateriformia</taxon>
        <taxon>Buprestoidea</taxon>
        <taxon>Buprestidae</taxon>
        <taxon>Agrilinae</taxon>
        <taxon>Agrilus</taxon>
    </lineage>
</organism>
<dbReference type="RefSeq" id="XP_025835408.1">
    <property type="nucleotide sequence ID" value="XM_025979623.1"/>
</dbReference>
<keyword evidence="2" id="KW-1185">Reference proteome</keyword>
<evidence type="ECO:0000313" key="3">
    <source>
        <dbReference type="RefSeq" id="XP_025835408.1"/>
    </source>
</evidence>
<dbReference type="Pfam" id="PF10180">
    <property type="entry name" value="WKF"/>
    <property type="match status" value="1"/>
</dbReference>
<feature type="domain" description="WKF" evidence="1">
    <location>
        <begin position="113"/>
        <end position="174"/>
    </location>
</feature>
<dbReference type="PANTHER" id="PTHR22306:SF2">
    <property type="entry name" value="CHROMOSOME 7 OPEN READING FRAME 50"/>
    <property type="match status" value="1"/>
</dbReference>
<reference evidence="3" key="1">
    <citation type="submission" date="2025-08" db="UniProtKB">
        <authorList>
            <consortium name="RefSeq"/>
        </authorList>
    </citation>
    <scope>IDENTIFICATION</scope>
    <source>
        <tissue evidence="3">Entire body</tissue>
    </source>
</reference>
<dbReference type="Proteomes" id="UP000192223">
    <property type="component" value="Unplaced"/>
</dbReference>
<gene>
    <name evidence="3" type="primary">LOC112906048</name>
</gene>
<dbReference type="PANTHER" id="PTHR22306">
    <property type="entry name" value="CHROMOSOME 7 OPEN READING FRAME 50"/>
    <property type="match status" value="1"/>
</dbReference>
<accession>A0A7F5RHE6</accession>
<sequence length="204" mass="23777">MKKGRKARKITLDGEVITRNEVKQILENTVGNNHKQKRELPGNDTQVTVTAECVEKINTSENQSNNLINKNQGHEEVIKNEESRRSLKRKRHALLLKEKQLKSVLTNQQRSLNYLSLWKHHKSKWKFEKLRQVWLQQNMYDISKVPDNFFIILLEYFTQSKGKVKDAIVEKAVSIVEEEQLANADSCDKMKLIRARTVVQNLGV</sequence>
<dbReference type="OrthoDB" id="10261563at2759"/>
<proteinExistence type="predicted"/>